<organism evidence="3 4">
    <name type="scientific">Gulosibacter chungangensis</name>
    <dbReference type="NCBI Taxonomy" id="979746"/>
    <lineage>
        <taxon>Bacteria</taxon>
        <taxon>Bacillati</taxon>
        <taxon>Actinomycetota</taxon>
        <taxon>Actinomycetes</taxon>
        <taxon>Micrococcales</taxon>
        <taxon>Microbacteriaceae</taxon>
        <taxon>Gulosibacter</taxon>
    </lineage>
</organism>
<keyword evidence="4" id="KW-1185">Reference proteome</keyword>
<accession>A0A7J5BA12</accession>
<dbReference type="InterPro" id="IPR010499">
    <property type="entry name" value="AraC_E-bd"/>
</dbReference>
<evidence type="ECO:0000256" key="1">
    <source>
        <dbReference type="SAM" id="MobiDB-lite"/>
    </source>
</evidence>
<dbReference type="Pfam" id="PF06445">
    <property type="entry name" value="GyrI-like"/>
    <property type="match status" value="1"/>
</dbReference>
<sequence>MAEQLATAIEFVRLKTQHTAVVRGEGVPVADMIRFLDSAFTVLRAAVDAAAIAPDGPAYSRYDTELEGDVTIEAGIPLLAALEESLEFNGVTIEPGELPGGEVARVTHVGPYSELADVWQGFLRDLEAAGRTPQKPYWESYHVTPGPGTDPSRLRTDLTAVVA</sequence>
<dbReference type="RefSeq" id="WP_158052423.1">
    <property type="nucleotide sequence ID" value="NZ_WBKB01000005.1"/>
</dbReference>
<gene>
    <name evidence="3" type="ORF">F8O05_09125</name>
</gene>
<feature type="region of interest" description="Disordered" evidence="1">
    <location>
        <begin position="137"/>
        <end position="158"/>
    </location>
</feature>
<reference evidence="3 4" key="1">
    <citation type="submission" date="2019-09" db="EMBL/GenBank/DDBJ databases">
        <title>Phylogeny of genus Pseudoclavibacter and closely related genus.</title>
        <authorList>
            <person name="Li Y."/>
        </authorList>
    </citation>
    <scope>NUCLEOTIDE SEQUENCE [LARGE SCALE GENOMIC DNA]</scope>
    <source>
        <strain evidence="3 4">KCTC 13959</strain>
    </source>
</reference>
<protein>
    <submittedName>
        <fullName evidence="3">GyrI-like domain-containing protein</fullName>
    </submittedName>
</protein>
<proteinExistence type="predicted"/>
<evidence type="ECO:0000313" key="4">
    <source>
        <dbReference type="Proteomes" id="UP000433493"/>
    </source>
</evidence>
<feature type="domain" description="AraC effector-binding" evidence="2">
    <location>
        <begin position="7"/>
        <end position="163"/>
    </location>
</feature>
<dbReference type="SUPFAM" id="SSF55136">
    <property type="entry name" value="Probable bacterial effector-binding domain"/>
    <property type="match status" value="1"/>
</dbReference>
<dbReference type="Proteomes" id="UP000433493">
    <property type="component" value="Unassembled WGS sequence"/>
</dbReference>
<dbReference type="EMBL" id="WBKB01000005">
    <property type="protein sequence ID" value="KAB1642620.1"/>
    <property type="molecule type" value="Genomic_DNA"/>
</dbReference>
<dbReference type="SMART" id="SM00871">
    <property type="entry name" value="AraC_E_bind"/>
    <property type="match status" value="1"/>
</dbReference>
<evidence type="ECO:0000313" key="3">
    <source>
        <dbReference type="EMBL" id="KAB1642620.1"/>
    </source>
</evidence>
<evidence type="ECO:0000259" key="2">
    <source>
        <dbReference type="SMART" id="SM00871"/>
    </source>
</evidence>
<dbReference type="Gene3D" id="3.20.80.10">
    <property type="entry name" value="Regulatory factor, effector binding domain"/>
    <property type="match status" value="1"/>
</dbReference>
<dbReference type="InterPro" id="IPR011256">
    <property type="entry name" value="Reg_factor_effector_dom_sf"/>
</dbReference>
<comment type="caution">
    <text evidence="3">The sequence shown here is derived from an EMBL/GenBank/DDBJ whole genome shotgun (WGS) entry which is preliminary data.</text>
</comment>
<dbReference type="AlphaFoldDB" id="A0A7J5BA12"/>
<dbReference type="OrthoDB" id="795001at2"/>
<name>A0A7J5BA12_9MICO</name>
<dbReference type="InterPro" id="IPR029442">
    <property type="entry name" value="GyrI-like"/>
</dbReference>